<dbReference type="EMBL" id="LRRQ01000167">
    <property type="protein sequence ID" value="OAM87638.1"/>
    <property type="molecule type" value="Genomic_DNA"/>
</dbReference>
<reference evidence="1 2" key="1">
    <citation type="submission" date="2016-01" db="EMBL/GenBank/DDBJ databases">
        <title>High potential of lignocellulose degradation of a new Verrucomicrobia species.</title>
        <authorList>
            <person name="Wang Y."/>
            <person name="Shi Y."/>
            <person name="Qiu Z."/>
            <person name="Liu S."/>
            <person name="Yang H."/>
        </authorList>
    </citation>
    <scope>NUCLEOTIDE SEQUENCE [LARGE SCALE GENOMIC DNA]</scope>
    <source>
        <strain evidence="1 2">TSB47</strain>
    </source>
</reference>
<protein>
    <submittedName>
        <fullName evidence="1">Uncharacterized protein</fullName>
    </submittedName>
</protein>
<evidence type="ECO:0000313" key="2">
    <source>
        <dbReference type="Proteomes" id="UP000078486"/>
    </source>
</evidence>
<proteinExistence type="predicted"/>
<comment type="caution">
    <text evidence="1">The sequence shown here is derived from an EMBL/GenBank/DDBJ whole genome shotgun (WGS) entry which is preliminary data.</text>
</comment>
<dbReference type="Proteomes" id="UP000078486">
    <property type="component" value="Unassembled WGS sequence"/>
</dbReference>
<gene>
    <name evidence="1" type="ORF">AW736_22255</name>
</gene>
<dbReference type="AlphaFoldDB" id="A0A178ID37"/>
<organism evidence="1 2">
    <name type="scientific">Termitidicoccus mucosus</name>
    <dbReference type="NCBI Taxonomy" id="1184151"/>
    <lineage>
        <taxon>Bacteria</taxon>
        <taxon>Pseudomonadati</taxon>
        <taxon>Verrucomicrobiota</taxon>
        <taxon>Opitutia</taxon>
        <taxon>Opitutales</taxon>
        <taxon>Opitutaceae</taxon>
        <taxon>Termitidicoccus</taxon>
    </lineage>
</organism>
<keyword evidence="2" id="KW-1185">Reference proteome</keyword>
<evidence type="ECO:0000313" key="1">
    <source>
        <dbReference type="EMBL" id="OAM87638.1"/>
    </source>
</evidence>
<sequence length="168" mass="19271">MQTMDFTFPRLPCRSDSARSKARGLLIFILTMLFAPAFAGQSAPASKPLQYTEQEEPYIAKAFDSFIQLVQKRELPADTLSYPTHLSRMDDDMIVVAQSFYVSPGEIRGFELIIPKDALHERESILFQKEPLVIENENTRQNIKRLVLKKKSRGWTTAFSQSARQKEQ</sequence>
<name>A0A178ID37_9BACT</name>
<accession>A0A178ID37</accession>